<organism evidence="2 4">
    <name type="scientific">Bergeyella zoohelcum</name>
    <dbReference type="NCBI Taxonomy" id="1015"/>
    <lineage>
        <taxon>Bacteria</taxon>
        <taxon>Pseudomonadati</taxon>
        <taxon>Bacteroidota</taxon>
        <taxon>Flavobacteriia</taxon>
        <taxon>Flavobacteriales</taxon>
        <taxon>Weeksellaceae</taxon>
        <taxon>Bergeyella</taxon>
    </lineage>
</organism>
<dbReference type="RefSeq" id="WP_002688195.1">
    <property type="nucleotide sequence ID" value="NZ_UFTJ01000003.1"/>
</dbReference>
<proteinExistence type="predicted"/>
<dbReference type="InterPro" id="IPR036691">
    <property type="entry name" value="Endo/exonu/phosph_ase_sf"/>
</dbReference>
<dbReference type="Proteomes" id="UP000255515">
    <property type="component" value="Unassembled WGS sequence"/>
</dbReference>
<dbReference type="Pfam" id="PF19580">
    <property type="entry name" value="Exo_endo_phos_3"/>
    <property type="match status" value="2"/>
</dbReference>
<dbReference type="EMBL" id="UFTJ01000003">
    <property type="protein sequence ID" value="SUV52695.1"/>
    <property type="molecule type" value="Genomic_DNA"/>
</dbReference>
<evidence type="ECO:0000313" key="3">
    <source>
        <dbReference type="EMBL" id="VDH05921.1"/>
    </source>
</evidence>
<dbReference type="Proteomes" id="UP000270205">
    <property type="component" value="Unassembled WGS sequence"/>
</dbReference>
<reference evidence="3 5" key="2">
    <citation type="submission" date="2018-11" db="EMBL/GenBank/DDBJ databases">
        <authorList>
            <consortium name="Pathogen Informatics"/>
        </authorList>
    </citation>
    <scope>NUCLEOTIDE SEQUENCE [LARGE SCALE GENOMIC DNA]</scope>
    <source>
        <strain evidence="3 5">NCTC12929</strain>
    </source>
</reference>
<evidence type="ECO:0000313" key="4">
    <source>
        <dbReference type="Proteomes" id="UP000255515"/>
    </source>
</evidence>
<evidence type="ECO:0000313" key="2">
    <source>
        <dbReference type="EMBL" id="SUV52695.1"/>
    </source>
</evidence>
<dbReference type="InterPro" id="IPR005135">
    <property type="entry name" value="Endo/exonuclease/phosphatase"/>
</dbReference>
<dbReference type="Gene3D" id="3.60.10.10">
    <property type="entry name" value="Endonuclease/exonuclease/phosphatase"/>
    <property type="match status" value="1"/>
</dbReference>
<name>A0A380ZUJ3_9FLAO</name>
<dbReference type="SUPFAM" id="SSF56219">
    <property type="entry name" value="DNase I-like"/>
    <property type="match status" value="1"/>
</dbReference>
<dbReference type="AlphaFoldDB" id="A0A380ZUJ3"/>
<evidence type="ECO:0000259" key="1">
    <source>
        <dbReference type="Pfam" id="PF19580"/>
    </source>
</evidence>
<dbReference type="EMBL" id="UYIV01000001">
    <property type="protein sequence ID" value="VDH05921.1"/>
    <property type="molecule type" value="Genomic_DNA"/>
</dbReference>
<feature type="domain" description="Endonuclease/exonuclease/phosphatase" evidence="1">
    <location>
        <begin position="251"/>
        <end position="292"/>
    </location>
</feature>
<sequence>MFHAFFYNLENFYIHPNSHDEDLLQFSKLKNWNAIRYENKLQKINHLFSLFKNQYLRLPAIIGLCEFQGESVLESITNLSVFDGNYKFLCTQNSDKRGMKVGMLYDTSIVHILFSKSLSLGNELGARSYVPREILHCRCEIKKRVYNVFIVHLPSKRNKDENKSLRANILLELEKIVKHSLSQGYEVLLMGDFNQDFSTRSKDENWLTSFSDKLLFSFPTSFHHRKGIYVDAIFHFQPNENELMLRKMPISVFNTGFLTHFERKKIGEPLPTFLGTRYLGGVSDHFPVFSEIK</sequence>
<feature type="domain" description="Endonuclease/exonuclease/phosphatase" evidence="1">
    <location>
        <begin position="6"/>
        <end position="204"/>
    </location>
</feature>
<dbReference type="GO" id="GO:0003824">
    <property type="term" value="F:catalytic activity"/>
    <property type="evidence" value="ECO:0007669"/>
    <property type="project" value="InterPro"/>
</dbReference>
<gene>
    <name evidence="2" type="ORF">NCTC11661_01837</name>
    <name evidence="3" type="ORF">NCTC12929_02078</name>
</gene>
<protein>
    <recommendedName>
        <fullName evidence="1">Endonuclease/exonuclease/phosphatase domain-containing protein</fullName>
    </recommendedName>
</protein>
<accession>A0A380ZUJ3</accession>
<evidence type="ECO:0000313" key="5">
    <source>
        <dbReference type="Proteomes" id="UP000270205"/>
    </source>
</evidence>
<reference evidence="2 4" key="1">
    <citation type="submission" date="2018-06" db="EMBL/GenBank/DDBJ databases">
        <authorList>
            <consortium name="Pathogen Informatics"/>
            <person name="Doyle S."/>
        </authorList>
    </citation>
    <scope>NUCLEOTIDE SEQUENCE [LARGE SCALE GENOMIC DNA]</scope>
    <source>
        <strain evidence="2 4">NCTC11661</strain>
    </source>
</reference>